<reference evidence="2" key="1">
    <citation type="journal article" date="2018" name="BMC Genomics">
        <title>Comparative genomics of the wheat fungal pathogen Pyrenophora tritici-repentis reveals chromosomal variations and genome plasticity.</title>
        <authorList>
            <person name="Moolhuijzen P."/>
            <person name="See P.T."/>
            <person name="Hane J.K."/>
            <person name="Shi G."/>
            <person name="Liu Z."/>
            <person name="Oliver R.P."/>
            <person name="Moffat C.S."/>
        </authorList>
    </citation>
    <scope>NUCLEOTIDE SEQUENCE [LARGE SCALE GENOMIC DNA]</scope>
    <source>
        <strain evidence="2">M4</strain>
    </source>
</reference>
<protein>
    <submittedName>
        <fullName evidence="2">Uncharacterized protein</fullName>
    </submittedName>
</protein>
<dbReference type="KEGG" id="ptrr:90954473"/>
<dbReference type="GeneID" id="90954473"/>
<dbReference type="Proteomes" id="UP000245464">
    <property type="component" value="Chromosome 1"/>
</dbReference>
<sequence>MVAPAWRCKQPKTAAPKPMASQAAGNGAASNKQPTPVAATMGENGATLAALEQPAVALPLSEHNSKASVQNEWDLYSIRCTQSPNGFQKANPTPKLQRPPPVRLPSGRQSLRRAPLSPKRRIQV</sequence>
<gene>
    <name evidence="2" type="ORF">PtrM4_031260</name>
</gene>
<evidence type="ECO:0000256" key="1">
    <source>
        <dbReference type="SAM" id="MobiDB-lite"/>
    </source>
</evidence>
<dbReference type="EMBL" id="NQIK02000001">
    <property type="protein sequence ID" value="KAF7578886.1"/>
    <property type="molecule type" value="Genomic_DNA"/>
</dbReference>
<feature type="region of interest" description="Disordered" evidence="1">
    <location>
        <begin position="1"/>
        <end position="44"/>
    </location>
</feature>
<feature type="compositionally biased region" description="Polar residues" evidence="1">
    <location>
        <begin position="82"/>
        <end position="91"/>
    </location>
</feature>
<dbReference type="AlphaFoldDB" id="A0A316ZUT4"/>
<name>A0A316ZUT4_9PLEO</name>
<accession>A0A316ZUT4</accession>
<dbReference type="RefSeq" id="XP_065966152.1">
    <property type="nucleotide sequence ID" value="XM_066103950.1"/>
</dbReference>
<evidence type="ECO:0000313" key="3">
    <source>
        <dbReference type="Proteomes" id="UP000245464"/>
    </source>
</evidence>
<organism evidence="2 3">
    <name type="scientific">Pyrenophora tritici-repentis</name>
    <dbReference type="NCBI Taxonomy" id="45151"/>
    <lineage>
        <taxon>Eukaryota</taxon>
        <taxon>Fungi</taxon>
        <taxon>Dikarya</taxon>
        <taxon>Ascomycota</taxon>
        <taxon>Pezizomycotina</taxon>
        <taxon>Dothideomycetes</taxon>
        <taxon>Pleosporomycetidae</taxon>
        <taxon>Pleosporales</taxon>
        <taxon>Pleosporineae</taxon>
        <taxon>Pleosporaceae</taxon>
        <taxon>Pyrenophora</taxon>
    </lineage>
</organism>
<evidence type="ECO:0000313" key="2">
    <source>
        <dbReference type="EMBL" id="KAF7578886.1"/>
    </source>
</evidence>
<feature type="region of interest" description="Disordered" evidence="1">
    <location>
        <begin position="82"/>
        <end position="124"/>
    </location>
</feature>
<comment type="caution">
    <text evidence="2">The sequence shown here is derived from an EMBL/GenBank/DDBJ whole genome shotgun (WGS) entry which is preliminary data.</text>
</comment>
<proteinExistence type="predicted"/>
<feature type="compositionally biased region" description="Low complexity" evidence="1">
    <location>
        <begin position="20"/>
        <end position="33"/>
    </location>
</feature>